<dbReference type="Proteomes" id="UP000675781">
    <property type="component" value="Unassembled WGS sequence"/>
</dbReference>
<gene>
    <name evidence="1" type="ORF">KDL01_11020</name>
</gene>
<dbReference type="InterPro" id="IPR011989">
    <property type="entry name" value="ARM-like"/>
</dbReference>
<dbReference type="Pfam" id="PF01816">
    <property type="entry name" value="LRV"/>
    <property type="match status" value="1"/>
</dbReference>
<evidence type="ECO:0000313" key="1">
    <source>
        <dbReference type="EMBL" id="MBR7833800.1"/>
    </source>
</evidence>
<protein>
    <submittedName>
        <fullName evidence="1">Uncharacterized protein</fullName>
    </submittedName>
</protein>
<evidence type="ECO:0000313" key="2">
    <source>
        <dbReference type="Proteomes" id="UP000675781"/>
    </source>
</evidence>
<dbReference type="AlphaFoldDB" id="A0A941EMM2"/>
<reference evidence="1" key="1">
    <citation type="submission" date="2021-04" db="EMBL/GenBank/DDBJ databases">
        <title>Genome based classification of Actinospica acidithermotolerans sp. nov., an actinobacterium isolated from an Indonesian hot spring.</title>
        <authorList>
            <person name="Kusuma A.B."/>
            <person name="Putra K.E."/>
            <person name="Nafisah S."/>
            <person name="Loh J."/>
            <person name="Nouioui I."/>
            <person name="Goodfellow M."/>
        </authorList>
    </citation>
    <scope>NUCLEOTIDE SEQUENCE</scope>
    <source>
        <strain evidence="1">CSCA 57</strain>
    </source>
</reference>
<accession>A0A941EMM2</accession>
<dbReference type="RefSeq" id="WP_212528321.1">
    <property type="nucleotide sequence ID" value="NZ_JAGSOG010000040.1"/>
</dbReference>
<name>A0A941EMM2_9ACTN</name>
<organism evidence="1 2">
    <name type="scientific">Actinospica durhamensis</name>
    <dbReference type="NCBI Taxonomy" id="1508375"/>
    <lineage>
        <taxon>Bacteria</taxon>
        <taxon>Bacillati</taxon>
        <taxon>Actinomycetota</taxon>
        <taxon>Actinomycetes</taxon>
        <taxon>Catenulisporales</taxon>
        <taxon>Actinospicaceae</taxon>
        <taxon>Actinospica</taxon>
    </lineage>
</organism>
<dbReference type="Gene3D" id="1.25.10.10">
    <property type="entry name" value="Leucine-rich Repeat Variant"/>
    <property type="match status" value="1"/>
</dbReference>
<proteinExistence type="predicted"/>
<dbReference type="InterPro" id="IPR004830">
    <property type="entry name" value="LRR_variant"/>
</dbReference>
<sequence>MIGLVTRPAVRTRAERLSGYRRVLEARSPQTSVDRLRVLATDEVRPVRLWTARNPATPADALDRLARDCDASVRWNALVNPLLPDEALSWMAEREEGEHGSRWFHERSLIVHHPNASEGLRAELIAAGACRCPEWCSGRSTFAAR</sequence>
<keyword evidence="2" id="KW-1185">Reference proteome</keyword>
<dbReference type="EMBL" id="JAGSOG010000040">
    <property type="protein sequence ID" value="MBR7833800.1"/>
    <property type="molecule type" value="Genomic_DNA"/>
</dbReference>
<comment type="caution">
    <text evidence="1">The sequence shown here is derived from an EMBL/GenBank/DDBJ whole genome shotgun (WGS) entry which is preliminary data.</text>
</comment>